<reference evidence="1" key="1">
    <citation type="journal article" date="2021" name="Nat. Commun.">
        <title>Genetic determinants of endophytism in the Arabidopsis root mycobiome.</title>
        <authorList>
            <person name="Mesny F."/>
            <person name="Miyauchi S."/>
            <person name="Thiergart T."/>
            <person name="Pickel B."/>
            <person name="Atanasova L."/>
            <person name="Karlsson M."/>
            <person name="Huettel B."/>
            <person name="Barry K.W."/>
            <person name="Haridas S."/>
            <person name="Chen C."/>
            <person name="Bauer D."/>
            <person name="Andreopoulos W."/>
            <person name="Pangilinan J."/>
            <person name="LaButti K."/>
            <person name="Riley R."/>
            <person name="Lipzen A."/>
            <person name="Clum A."/>
            <person name="Drula E."/>
            <person name="Henrissat B."/>
            <person name="Kohler A."/>
            <person name="Grigoriev I.V."/>
            <person name="Martin F.M."/>
            <person name="Hacquard S."/>
        </authorList>
    </citation>
    <scope>NUCLEOTIDE SEQUENCE</scope>
    <source>
        <strain evidence="1">MPI-CAGE-CH-0243</strain>
    </source>
</reference>
<keyword evidence="2" id="KW-1185">Reference proteome</keyword>
<protein>
    <submittedName>
        <fullName evidence="1">Uncharacterized protein</fullName>
    </submittedName>
</protein>
<dbReference type="SUPFAM" id="SSF89372">
    <property type="entry name" value="Fucose-specific lectin"/>
    <property type="match status" value="1"/>
</dbReference>
<comment type="caution">
    <text evidence="1">The sequence shown here is derived from an EMBL/GenBank/DDBJ whole genome shotgun (WGS) entry which is preliminary data.</text>
</comment>
<dbReference type="Proteomes" id="UP000700596">
    <property type="component" value="Unassembled WGS sequence"/>
</dbReference>
<dbReference type="AlphaFoldDB" id="A0A9P9D1Z9"/>
<proteinExistence type="predicted"/>
<evidence type="ECO:0000313" key="2">
    <source>
        <dbReference type="Proteomes" id="UP000700596"/>
    </source>
</evidence>
<dbReference type="OrthoDB" id="5417867at2759"/>
<accession>A0A9P9D1Z9</accession>
<evidence type="ECO:0000313" key="1">
    <source>
        <dbReference type="EMBL" id="KAH7111143.1"/>
    </source>
</evidence>
<name>A0A9P9D1Z9_9PLEO</name>
<organism evidence="1 2">
    <name type="scientific">Dendryphion nanum</name>
    <dbReference type="NCBI Taxonomy" id="256645"/>
    <lineage>
        <taxon>Eukaryota</taxon>
        <taxon>Fungi</taxon>
        <taxon>Dikarya</taxon>
        <taxon>Ascomycota</taxon>
        <taxon>Pezizomycotina</taxon>
        <taxon>Dothideomycetes</taxon>
        <taxon>Pleosporomycetidae</taxon>
        <taxon>Pleosporales</taxon>
        <taxon>Torulaceae</taxon>
        <taxon>Dendryphion</taxon>
    </lineage>
</organism>
<sequence length="817" mass="91426">MPPPLAPVNLPTPWLPGAFAGVDTHTFARFQGDTKWLEKLLHLSNFSFIAHYLTHSFQGGFAGDKGKQRWKELAPALLAQEWGIWYIGVGIPQAIDLKSPKHEYLRVGWAPVSREKDLKAKMVAAERLGIDHARLLKTKFIKPLEHDIQGAIVYIDFEDALSPQPLKPEVIAYYNSWWTELRILGPENIAVRPGLYARVPEMVQFVASAVENTDLFLFSVEEPDLGQSYFGPNFEEKPGRIYSPMEFHPIRGKTYAEHKKPDIVSTTPQDLLDNSVNGRLLNEDVINSDLVDSALVAPDTKSSTTSKEADRTILLLGRQWRIRDRPDDEKGIAMPKANSRMVRLSPTRPWDFNTCMVRDPRYPIALPRIVVLDDIRIRSVFSVPVLENTGQRLPITRLEQVHSCPPQKLPFAENKDEMLEHEAPLLLLGPASKELTAKNAKEEKLVPGIGAELFTLNKNGNVVVITATGSGNPAGTTSWSNPKPIMNSAPRLRRNRAMAATKTSRHNQLETKVFYVSSDHMLIGLRRTNSASWTEDVISMEVTVHPFSNLAAVSRMKADPTAEDIIDVTFLDQMGNLAVATFKTKSWPQAELKSVLFLGTLLAGSSITGVSPSEDNSIFFFMGRDCHLYMLQHSTSGWSDVVKLNNTLKPTDDRLFPHAKMDAYSITTNNRDSVYVATLTAVNVPCMYVLTRSTGGSFFEMQERRYYHNRLHEKLVVDALVEGAPGLPDDYNDKILSPETTVAENGLKKRKRRQIDVGYAFNPFGDIKLSMVGPYLTMWIAGVTMTATPGFSGDRVVLLFTSVLPKEAYEPWKIVKA</sequence>
<dbReference type="EMBL" id="JAGMWT010000025">
    <property type="protein sequence ID" value="KAH7111143.1"/>
    <property type="molecule type" value="Genomic_DNA"/>
</dbReference>
<gene>
    <name evidence="1" type="ORF">B0J11DRAFT_512310</name>
</gene>
<dbReference type="Gene3D" id="2.120.10.70">
    <property type="entry name" value="Fucose-specific lectin"/>
    <property type="match status" value="1"/>
</dbReference>